<dbReference type="EMBL" id="OM638103">
    <property type="protein sequence ID" value="UNY46916.1"/>
    <property type="molecule type" value="Genomic_DNA"/>
</dbReference>
<reference evidence="1 2" key="1">
    <citation type="submission" date="2022-02" db="EMBL/GenBank/DDBJ databases">
        <authorList>
            <person name="Tian F."/>
            <person name="Li J."/>
            <person name="Li F."/>
            <person name="Tong Y."/>
        </authorList>
    </citation>
    <scope>NUCLEOTIDE SEQUENCE [LARGE SCALE GENOMIC DNA]</scope>
</reference>
<protein>
    <submittedName>
        <fullName evidence="1">Uncharacterized protein</fullName>
    </submittedName>
</protein>
<evidence type="ECO:0000313" key="2">
    <source>
        <dbReference type="Proteomes" id="UP000832072"/>
    </source>
</evidence>
<organism evidence="1 2">
    <name type="scientific">Cronobacter phage LPCS28</name>
    <dbReference type="NCBI Taxonomy" id="2924885"/>
    <lineage>
        <taxon>Viruses</taxon>
        <taxon>Duplodnaviria</taxon>
        <taxon>Heunggongvirae</taxon>
        <taxon>Uroviricota</taxon>
        <taxon>Caudoviricetes</taxon>
        <taxon>Pantevenvirales</taxon>
        <taxon>Straboviridae</taxon>
        <taxon>Nanhuvirus</taxon>
        <taxon>Nanhuvirus LPCS28</taxon>
    </lineage>
</organism>
<gene>
    <name evidence="1" type="ORF">EHEKIMEA_00009</name>
</gene>
<evidence type="ECO:0000313" key="1">
    <source>
        <dbReference type="EMBL" id="UNY46916.1"/>
    </source>
</evidence>
<name>A0AAE9G7L5_9CAUD</name>
<keyword evidence="2" id="KW-1185">Reference proteome</keyword>
<proteinExistence type="predicted"/>
<dbReference type="Proteomes" id="UP000832072">
    <property type="component" value="Segment"/>
</dbReference>
<accession>A0AAE9G7L5</accession>
<sequence>MKLNCTYELLEPTAFCNIAGAESSNTQWAKFISNHGHSIRVSHIDGAGSVTGVIAADGTKYGQHYTEKCGQYISTSEFKYFRKIKEGYPERVESMNFPTVTLTITNREQAQKAISALQELLK</sequence>